<keyword evidence="2" id="KW-1185">Reference proteome</keyword>
<dbReference type="AlphaFoldDB" id="A0A432LXG6"/>
<protein>
    <submittedName>
        <fullName evidence="1">Uncharacterized protein</fullName>
    </submittedName>
</protein>
<dbReference type="Proteomes" id="UP000267077">
    <property type="component" value="Unassembled WGS sequence"/>
</dbReference>
<reference evidence="1 2" key="1">
    <citation type="submission" date="2018-12" db="EMBL/GenBank/DDBJ databases">
        <title>Dyella dinghuensis sp. nov. DHOA06 and Dyella choica sp. nov. 4M-K27, isolated from forest soil.</title>
        <authorList>
            <person name="Qiu L.-H."/>
            <person name="Gao Z.-H."/>
        </authorList>
    </citation>
    <scope>NUCLEOTIDE SEQUENCE [LARGE SCALE GENOMIC DNA]</scope>
    <source>
        <strain evidence="1 2">DHOA06</strain>
    </source>
</reference>
<comment type="caution">
    <text evidence="1">The sequence shown here is derived from an EMBL/GenBank/DDBJ whole genome shotgun (WGS) entry which is preliminary data.</text>
</comment>
<gene>
    <name evidence="1" type="ORF">EKH79_03130</name>
</gene>
<name>A0A432LXG6_9GAMM</name>
<proteinExistence type="predicted"/>
<organism evidence="1 2">
    <name type="scientific">Dyella dinghuensis</name>
    <dbReference type="NCBI Taxonomy" id="1920169"/>
    <lineage>
        <taxon>Bacteria</taxon>
        <taxon>Pseudomonadati</taxon>
        <taxon>Pseudomonadota</taxon>
        <taxon>Gammaproteobacteria</taxon>
        <taxon>Lysobacterales</taxon>
        <taxon>Rhodanobacteraceae</taxon>
        <taxon>Dyella</taxon>
    </lineage>
</organism>
<sequence length="300" mass="33061">MKHQAHRMHASGQLEGTLRVPPNWTSIERLIAASSTQVGASYGKLQALERVANSGSDPTKVVRRIPASEWEDAGIVDPAIREIRKSKGEEVLYAVIKLNLVECAEKIFQGSSDWYNTKIWDLLNLENLSPRDVEQITEHCLKKLGLFRTHLVVHGAGAFSQKTAKDYVFSTPPSSQSELVAQYKSDLFPLTEDPTADGLSLLASMLFEASYLGDELLVEIHGDLLAQALTSIEKRPPLGEAIGQETLEGDPPLVRDRNIVGILASAIFDAAAEFAERSLPPIHRMSLALPPRRLRQTHLA</sequence>
<dbReference type="EMBL" id="RYZR01000002">
    <property type="protein sequence ID" value="RUL66818.1"/>
    <property type="molecule type" value="Genomic_DNA"/>
</dbReference>
<evidence type="ECO:0000313" key="1">
    <source>
        <dbReference type="EMBL" id="RUL66818.1"/>
    </source>
</evidence>
<evidence type="ECO:0000313" key="2">
    <source>
        <dbReference type="Proteomes" id="UP000267077"/>
    </source>
</evidence>
<accession>A0A432LXG6</accession>
<dbReference type="RefSeq" id="WP_126672317.1">
    <property type="nucleotide sequence ID" value="NZ_RYZR01000002.1"/>
</dbReference>